<evidence type="ECO:0000256" key="3">
    <source>
        <dbReference type="ARBA" id="ARBA00023014"/>
    </source>
</evidence>
<sequence length="388" mass="44545">MLYQNFQNVSLSALGFGGMRLPVIDGDDARIDGLKGAEMVDSAIRAGINYFDTAWGYHHGKSEKFFGNVLINYPRDSYFLASKFPGYDTTNFPKVREIFEEQLKKCRTKYFDFYLFHNVNESNIDFYLDPKYGVRDYLVEQRRSGRIRHLGFSAHGELPTIKRFLEAYGDDLEFMQIQLNWIDWTFQDAKDKVALAREFDLPIWVMEPLRGGKLAQLSDEAMAKLEALRPEVSAAEWGFRFLQTIPEVKLILSGMSTLGQLERNCAMFSDEKPLNEEEWNALQQIAREMIEKEEVPCTACHYCVEHCPKGLDIPKLIALYNEQHFTGGGFIAPMRLSTMGEGHLPCDCIACHSCEKVCPQNIKISEVMKKFTDELLQNDRFQAAKETV</sequence>
<evidence type="ECO:0000256" key="1">
    <source>
        <dbReference type="ARBA" id="ARBA00022723"/>
    </source>
</evidence>
<dbReference type="Pfam" id="PF00248">
    <property type="entry name" value="Aldo_ket_red"/>
    <property type="match status" value="1"/>
</dbReference>
<evidence type="ECO:0000256" key="2">
    <source>
        <dbReference type="ARBA" id="ARBA00023004"/>
    </source>
</evidence>
<dbReference type="PROSITE" id="PS51379">
    <property type="entry name" value="4FE4S_FER_2"/>
    <property type="match status" value="2"/>
</dbReference>
<dbReference type="PANTHER" id="PTHR43312:SF2">
    <property type="entry name" value="OXIDOREDUCTASE"/>
    <property type="match status" value="1"/>
</dbReference>
<evidence type="ECO:0000313" key="5">
    <source>
        <dbReference type="EMBL" id="MSS18952.1"/>
    </source>
</evidence>
<dbReference type="RefSeq" id="WP_154575359.1">
    <property type="nucleotide sequence ID" value="NZ_VUMO01000001.1"/>
</dbReference>
<comment type="caution">
    <text evidence="5">The sequence shown here is derived from an EMBL/GenBank/DDBJ whole genome shotgun (WGS) entry which is preliminary data.</text>
</comment>
<dbReference type="SUPFAM" id="SSF51430">
    <property type="entry name" value="NAD(P)-linked oxidoreductase"/>
    <property type="match status" value="1"/>
</dbReference>
<protein>
    <submittedName>
        <fullName evidence="5">Oxidoreductase</fullName>
    </submittedName>
</protein>
<dbReference type="PROSITE" id="PS00198">
    <property type="entry name" value="4FE4S_FER_1"/>
    <property type="match status" value="2"/>
</dbReference>
<keyword evidence="1" id="KW-0479">Metal-binding</keyword>
<dbReference type="SUPFAM" id="SSF46548">
    <property type="entry name" value="alpha-helical ferredoxin"/>
    <property type="match status" value="1"/>
</dbReference>
<feature type="domain" description="4Fe-4S ferredoxin-type" evidence="4">
    <location>
        <begin position="286"/>
        <end position="316"/>
    </location>
</feature>
<accession>A0A7X2T933</accession>
<dbReference type="Pfam" id="PF13187">
    <property type="entry name" value="Fer4_9"/>
    <property type="match status" value="1"/>
</dbReference>
<dbReference type="InterPro" id="IPR053135">
    <property type="entry name" value="AKR2_Oxidoreductase"/>
</dbReference>
<evidence type="ECO:0000259" key="4">
    <source>
        <dbReference type="PROSITE" id="PS51379"/>
    </source>
</evidence>
<dbReference type="PANTHER" id="PTHR43312">
    <property type="entry name" value="D-THREO-ALDOSE 1-DEHYDROGENASE"/>
    <property type="match status" value="1"/>
</dbReference>
<name>A0A7X2T933_9FIRM</name>
<dbReference type="Proteomes" id="UP000461754">
    <property type="component" value="Unassembled WGS sequence"/>
</dbReference>
<dbReference type="InterPro" id="IPR017896">
    <property type="entry name" value="4Fe4S_Fe-S-bd"/>
</dbReference>
<dbReference type="CDD" id="cd19096">
    <property type="entry name" value="AKR_Fe-S_oxidoreductase"/>
    <property type="match status" value="1"/>
</dbReference>
<keyword evidence="2" id="KW-0408">Iron</keyword>
<keyword evidence="6" id="KW-1185">Reference proteome</keyword>
<dbReference type="GO" id="GO:0051536">
    <property type="term" value="F:iron-sulfur cluster binding"/>
    <property type="evidence" value="ECO:0007669"/>
    <property type="project" value="UniProtKB-KW"/>
</dbReference>
<dbReference type="InterPro" id="IPR036812">
    <property type="entry name" value="NAD(P)_OxRdtase_dom_sf"/>
</dbReference>
<dbReference type="InterPro" id="IPR023210">
    <property type="entry name" value="NADP_OxRdtase_dom"/>
</dbReference>
<dbReference type="InterPro" id="IPR017900">
    <property type="entry name" value="4Fe4S_Fe_S_CS"/>
</dbReference>
<reference evidence="5 6" key="1">
    <citation type="submission" date="2019-08" db="EMBL/GenBank/DDBJ databases">
        <title>In-depth cultivation of the pig gut microbiome towards novel bacterial diversity and tailored functional studies.</title>
        <authorList>
            <person name="Wylensek D."/>
            <person name="Hitch T.C.A."/>
            <person name="Clavel T."/>
        </authorList>
    </citation>
    <scope>NUCLEOTIDE SEQUENCE [LARGE SCALE GENOMIC DNA]</scope>
    <source>
        <strain evidence="5 6">RF-744-FAT-4</strain>
    </source>
</reference>
<dbReference type="AlphaFoldDB" id="A0A7X2T933"/>
<gene>
    <name evidence="5" type="ORF">FYJ52_00760</name>
</gene>
<proteinExistence type="predicted"/>
<dbReference type="Gene3D" id="3.20.20.100">
    <property type="entry name" value="NADP-dependent oxidoreductase domain"/>
    <property type="match status" value="1"/>
</dbReference>
<evidence type="ECO:0000313" key="6">
    <source>
        <dbReference type="Proteomes" id="UP000461754"/>
    </source>
</evidence>
<dbReference type="EMBL" id="VUMO01000001">
    <property type="protein sequence ID" value="MSS18952.1"/>
    <property type="molecule type" value="Genomic_DNA"/>
</dbReference>
<dbReference type="GO" id="GO:0046872">
    <property type="term" value="F:metal ion binding"/>
    <property type="evidence" value="ECO:0007669"/>
    <property type="project" value="UniProtKB-KW"/>
</dbReference>
<organism evidence="5 6">
    <name type="scientific">Pseudoramibacter porci</name>
    <dbReference type="NCBI Taxonomy" id="2606631"/>
    <lineage>
        <taxon>Bacteria</taxon>
        <taxon>Bacillati</taxon>
        <taxon>Bacillota</taxon>
        <taxon>Clostridia</taxon>
        <taxon>Eubacteriales</taxon>
        <taxon>Eubacteriaceae</taxon>
        <taxon>Pseudoramibacter</taxon>
    </lineage>
</organism>
<feature type="domain" description="4Fe-4S ferredoxin-type" evidence="4">
    <location>
        <begin position="339"/>
        <end position="367"/>
    </location>
</feature>
<keyword evidence="3" id="KW-0411">Iron-sulfur</keyword>
<dbReference type="Gene3D" id="3.30.70.20">
    <property type="match status" value="1"/>
</dbReference>